<sequence>MLLALNVSALLSIIGNSVQAHDSQPDANHARNSRNSESWYLTVLPSSITRTTGTCSLSPAYQPASRYLDFITSIIPHYQPILSPAWHSAALSGSFGSTSSGASHYMLPALHKKASTRKHGHRITGITGHPQLSINICFRTRLGEARAMQLWPHDTASHLDHRSGTGDARA</sequence>
<evidence type="ECO:0000256" key="1">
    <source>
        <dbReference type="SAM" id="SignalP"/>
    </source>
</evidence>
<evidence type="ECO:0008006" key="4">
    <source>
        <dbReference type="Google" id="ProtNLM"/>
    </source>
</evidence>
<protein>
    <recommendedName>
        <fullName evidence="4">Secreted protein</fullName>
    </recommendedName>
</protein>
<accession>A0AA40EAD2</accession>
<feature type="signal peptide" evidence="1">
    <location>
        <begin position="1"/>
        <end position="20"/>
    </location>
</feature>
<proteinExistence type="predicted"/>
<dbReference type="EMBL" id="JAUKUA010000001">
    <property type="protein sequence ID" value="KAK0730972.1"/>
    <property type="molecule type" value="Genomic_DNA"/>
</dbReference>
<dbReference type="Proteomes" id="UP001172102">
    <property type="component" value="Unassembled WGS sequence"/>
</dbReference>
<evidence type="ECO:0000313" key="3">
    <source>
        <dbReference type="Proteomes" id="UP001172102"/>
    </source>
</evidence>
<comment type="caution">
    <text evidence="2">The sequence shown here is derived from an EMBL/GenBank/DDBJ whole genome shotgun (WGS) entry which is preliminary data.</text>
</comment>
<dbReference type="AlphaFoldDB" id="A0AA40EAD2"/>
<keyword evidence="1" id="KW-0732">Signal</keyword>
<reference evidence="2" key="1">
    <citation type="submission" date="2023-06" db="EMBL/GenBank/DDBJ databases">
        <title>Genome-scale phylogeny and comparative genomics of the fungal order Sordariales.</title>
        <authorList>
            <consortium name="Lawrence Berkeley National Laboratory"/>
            <person name="Hensen N."/>
            <person name="Bonometti L."/>
            <person name="Westerberg I."/>
            <person name="Brannstrom I.O."/>
            <person name="Guillou S."/>
            <person name="Cros-Aarteil S."/>
            <person name="Calhoun S."/>
            <person name="Haridas S."/>
            <person name="Kuo A."/>
            <person name="Mondo S."/>
            <person name="Pangilinan J."/>
            <person name="Riley R."/>
            <person name="Labutti K."/>
            <person name="Andreopoulos B."/>
            <person name="Lipzen A."/>
            <person name="Chen C."/>
            <person name="Yanf M."/>
            <person name="Daum C."/>
            <person name="Ng V."/>
            <person name="Clum A."/>
            <person name="Steindorff A."/>
            <person name="Ohm R."/>
            <person name="Martin F."/>
            <person name="Silar P."/>
            <person name="Natvig D."/>
            <person name="Lalanne C."/>
            <person name="Gautier V."/>
            <person name="Ament-Velasquez S.L."/>
            <person name="Kruys A."/>
            <person name="Hutchinson M.I."/>
            <person name="Powell A.J."/>
            <person name="Barry K."/>
            <person name="Miller A.N."/>
            <person name="Grigoriev I.V."/>
            <person name="Debuchy R."/>
            <person name="Gladieux P."/>
            <person name="Thoren M.H."/>
            <person name="Johannesson H."/>
        </authorList>
    </citation>
    <scope>NUCLEOTIDE SEQUENCE</scope>
    <source>
        <strain evidence="2">SMH4607-1</strain>
    </source>
</reference>
<feature type="chain" id="PRO_5041369255" description="Secreted protein" evidence="1">
    <location>
        <begin position="21"/>
        <end position="170"/>
    </location>
</feature>
<evidence type="ECO:0000313" key="2">
    <source>
        <dbReference type="EMBL" id="KAK0730972.1"/>
    </source>
</evidence>
<keyword evidence="3" id="KW-1185">Reference proteome</keyword>
<organism evidence="2 3">
    <name type="scientific">Lasiosphaeris hirsuta</name>
    <dbReference type="NCBI Taxonomy" id="260670"/>
    <lineage>
        <taxon>Eukaryota</taxon>
        <taxon>Fungi</taxon>
        <taxon>Dikarya</taxon>
        <taxon>Ascomycota</taxon>
        <taxon>Pezizomycotina</taxon>
        <taxon>Sordariomycetes</taxon>
        <taxon>Sordariomycetidae</taxon>
        <taxon>Sordariales</taxon>
        <taxon>Lasiosphaeriaceae</taxon>
        <taxon>Lasiosphaeris</taxon>
    </lineage>
</organism>
<name>A0AA40EAD2_9PEZI</name>
<gene>
    <name evidence="2" type="ORF">B0H67DRAFT_56179</name>
</gene>